<dbReference type="GO" id="GO:0030288">
    <property type="term" value="C:outer membrane-bounded periplasmic space"/>
    <property type="evidence" value="ECO:0007669"/>
    <property type="project" value="TreeGrafter"/>
</dbReference>
<organism evidence="6 7">
    <name type="scientific">Diplocloster agilis</name>
    <dbReference type="NCBI Taxonomy" id="2850323"/>
    <lineage>
        <taxon>Bacteria</taxon>
        <taxon>Bacillati</taxon>
        <taxon>Bacillota</taxon>
        <taxon>Clostridia</taxon>
        <taxon>Lachnospirales</taxon>
        <taxon>Lachnospiraceae</taxon>
        <taxon>Diplocloster</taxon>
    </lineage>
</organism>
<dbReference type="AlphaFoldDB" id="A0A949K0E2"/>
<sequence>MKKKMLSVLLTVTMALTMLAGCGQEGKEIPAASDEAPAQTPASEPEGSEEKDAETPGSGKSAYGDVTAKEQYNFQIIVKSMSSDFWRAAAKGAEDEAAALGVNVTVIGPNSNTDTADQVQMLNNAVNSKPDGIGIAAVDKEAVLPALQAAMDAGIPVICFNSGVPDAPEGSVYATASTDNYNAGGIAAENMYTALKDVIAASDKPVRIGVVNQDVTSDSVVNRGLGFIDKMMELVKADGKTAAVTGSDKYVDDAKEKGDAATADVIIEVRVPSQATSELCATEAGVLLNEDDLIGIMGTNQETAEGIVTADELLGKLGKDASAGNVIACGFDSGATVINAIENGIMYGAVTQSPRFQGQITVDLLTMIANGESVQNEETPAFWYDTDNMNDPEIAPNLIK</sequence>
<dbReference type="GO" id="GO:0030246">
    <property type="term" value="F:carbohydrate binding"/>
    <property type="evidence" value="ECO:0007669"/>
    <property type="project" value="TreeGrafter"/>
</dbReference>
<dbReference type="PANTHER" id="PTHR30036">
    <property type="entry name" value="D-XYLOSE-BINDING PERIPLASMIC PROTEIN"/>
    <property type="match status" value="1"/>
</dbReference>
<protein>
    <submittedName>
        <fullName evidence="6">Substrate-binding domain-containing protein</fullName>
    </submittedName>
</protein>
<dbReference type="Gene3D" id="3.40.50.2300">
    <property type="match status" value="2"/>
</dbReference>
<dbReference type="RefSeq" id="WP_238722255.1">
    <property type="nucleotide sequence ID" value="NZ_JAHQCW010000026.1"/>
</dbReference>
<comment type="caution">
    <text evidence="6">The sequence shown here is derived from an EMBL/GenBank/DDBJ whole genome shotgun (WGS) entry which is preliminary data.</text>
</comment>
<evidence type="ECO:0000256" key="3">
    <source>
        <dbReference type="SAM" id="MobiDB-lite"/>
    </source>
</evidence>
<accession>A0A949K0E2</accession>
<feature type="domain" description="Periplasmic binding protein" evidence="5">
    <location>
        <begin position="76"/>
        <end position="372"/>
    </location>
</feature>
<comment type="subcellular location">
    <subcellularLocation>
        <location evidence="1">Cell envelope</location>
    </subcellularLocation>
</comment>
<proteinExistence type="inferred from homology"/>
<evidence type="ECO:0000256" key="2">
    <source>
        <dbReference type="ARBA" id="ARBA00007639"/>
    </source>
</evidence>
<dbReference type="PROSITE" id="PS51257">
    <property type="entry name" value="PROKAR_LIPOPROTEIN"/>
    <property type="match status" value="1"/>
</dbReference>
<dbReference type="Pfam" id="PF13407">
    <property type="entry name" value="Peripla_BP_4"/>
    <property type="match status" value="1"/>
</dbReference>
<dbReference type="SUPFAM" id="SSF53822">
    <property type="entry name" value="Periplasmic binding protein-like I"/>
    <property type="match status" value="1"/>
</dbReference>
<dbReference type="EMBL" id="JAHQCW010000026">
    <property type="protein sequence ID" value="MBU9737894.1"/>
    <property type="molecule type" value="Genomic_DNA"/>
</dbReference>
<feature type="chain" id="PRO_5039401785" evidence="4">
    <location>
        <begin position="21"/>
        <end position="400"/>
    </location>
</feature>
<dbReference type="InterPro" id="IPR050555">
    <property type="entry name" value="Bact_Solute-Bind_Prot2"/>
</dbReference>
<dbReference type="InterPro" id="IPR028082">
    <property type="entry name" value="Peripla_BP_I"/>
</dbReference>
<evidence type="ECO:0000259" key="5">
    <source>
        <dbReference type="Pfam" id="PF13407"/>
    </source>
</evidence>
<evidence type="ECO:0000256" key="4">
    <source>
        <dbReference type="SAM" id="SignalP"/>
    </source>
</evidence>
<gene>
    <name evidence="6" type="ORF">KTH89_15225</name>
</gene>
<evidence type="ECO:0000313" key="6">
    <source>
        <dbReference type="EMBL" id="MBU9737894.1"/>
    </source>
</evidence>
<dbReference type="PANTHER" id="PTHR30036:SF7">
    <property type="entry name" value="ABC TRANSPORTER PERIPLASMIC-BINDING PROTEIN YPHF"/>
    <property type="match status" value="1"/>
</dbReference>
<keyword evidence="7" id="KW-1185">Reference proteome</keyword>
<dbReference type="Proteomes" id="UP000712157">
    <property type="component" value="Unassembled WGS sequence"/>
</dbReference>
<reference evidence="6" key="1">
    <citation type="submission" date="2021-06" db="EMBL/GenBank/DDBJ databases">
        <title>Description of novel taxa of the family Lachnospiraceae.</title>
        <authorList>
            <person name="Chaplin A.V."/>
            <person name="Sokolova S.R."/>
            <person name="Pikina A.P."/>
            <person name="Korzhanova M."/>
            <person name="Belova V."/>
            <person name="Korostin D."/>
            <person name="Efimov B.A."/>
        </authorList>
    </citation>
    <scope>NUCLEOTIDE SEQUENCE</scope>
    <source>
        <strain evidence="6">ASD5720</strain>
    </source>
</reference>
<evidence type="ECO:0000256" key="1">
    <source>
        <dbReference type="ARBA" id="ARBA00004196"/>
    </source>
</evidence>
<feature type="signal peptide" evidence="4">
    <location>
        <begin position="1"/>
        <end position="20"/>
    </location>
</feature>
<dbReference type="InterPro" id="IPR025997">
    <property type="entry name" value="SBP_2_dom"/>
</dbReference>
<comment type="similarity">
    <text evidence="2">Belongs to the bacterial solute-binding protein 2 family.</text>
</comment>
<evidence type="ECO:0000313" key="7">
    <source>
        <dbReference type="Proteomes" id="UP000712157"/>
    </source>
</evidence>
<name>A0A949K0E2_9FIRM</name>
<keyword evidence="4" id="KW-0732">Signal</keyword>
<feature type="region of interest" description="Disordered" evidence="3">
    <location>
        <begin position="27"/>
        <end position="64"/>
    </location>
</feature>